<feature type="transmembrane region" description="Helical" evidence="5">
    <location>
        <begin position="96"/>
        <end position="115"/>
    </location>
</feature>
<evidence type="ECO:0000256" key="2">
    <source>
        <dbReference type="ARBA" id="ARBA00022692"/>
    </source>
</evidence>
<accession>A0A073AWG5</accession>
<dbReference type="PANTHER" id="PTHR43066">
    <property type="entry name" value="RHOMBOID-RELATED PROTEIN"/>
    <property type="match status" value="1"/>
</dbReference>
<reference evidence="7 8" key="1">
    <citation type="submission" date="2014-06" db="EMBL/GenBank/DDBJ databases">
        <title>Saccharopolyspora rectivirgula DSM-43113 Genome sequencing.</title>
        <authorList>
            <person name="Barrera C."/>
            <person name="Millon L."/>
            <person name="Rognon B."/>
            <person name="Zaugg C."/>
            <person name="Monod M."/>
        </authorList>
    </citation>
    <scope>NUCLEOTIDE SEQUENCE [LARGE SCALE GENOMIC DNA]</scope>
    <source>
        <strain evidence="7 8">DSM 43113</strain>
    </source>
</reference>
<dbReference type="InterPro" id="IPR022764">
    <property type="entry name" value="Peptidase_S54_rhomboid_dom"/>
</dbReference>
<feature type="transmembrane region" description="Helical" evidence="5">
    <location>
        <begin position="147"/>
        <end position="165"/>
    </location>
</feature>
<comment type="caution">
    <text evidence="7">The sequence shown here is derived from an EMBL/GenBank/DDBJ whole genome shotgun (WGS) entry which is preliminary data.</text>
</comment>
<gene>
    <name evidence="7" type="ORF">GU90_16955</name>
</gene>
<feature type="transmembrane region" description="Helical" evidence="5">
    <location>
        <begin position="171"/>
        <end position="191"/>
    </location>
</feature>
<evidence type="ECO:0000256" key="5">
    <source>
        <dbReference type="SAM" id="Phobius"/>
    </source>
</evidence>
<dbReference type="Pfam" id="PF01694">
    <property type="entry name" value="Rhomboid"/>
    <property type="match status" value="1"/>
</dbReference>
<dbReference type="InterPro" id="IPR035952">
    <property type="entry name" value="Rhomboid-like_sf"/>
</dbReference>
<dbReference type="GO" id="GO:0004252">
    <property type="term" value="F:serine-type endopeptidase activity"/>
    <property type="evidence" value="ECO:0007669"/>
    <property type="project" value="InterPro"/>
</dbReference>
<dbReference type="Gene3D" id="1.20.1540.10">
    <property type="entry name" value="Rhomboid-like"/>
    <property type="match status" value="1"/>
</dbReference>
<feature type="transmembrane region" description="Helical" evidence="5">
    <location>
        <begin position="71"/>
        <end position="89"/>
    </location>
</feature>
<evidence type="ECO:0000313" key="8">
    <source>
        <dbReference type="Proteomes" id="UP000031419"/>
    </source>
</evidence>
<dbReference type="STRING" id="28042.GU90_16955"/>
<dbReference type="eggNOG" id="COG0705">
    <property type="taxonomic scope" value="Bacteria"/>
</dbReference>
<evidence type="ECO:0000256" key="4">
    <source>
        <dbReference type="ARBA" id="ARBA00023136"/>
    </source>
</evidence>
<dbReference type="SUPFAM" id="SSF144091">
    <property type="entry name" value="Rhomboid-like"/>
    <property type="match status" value="1"/>
</dbReference>
<evidence type="ECO:0000256" key="3">
    <source>
        <dbReference type="ARBA" id="ARBA00022989"/>
    </source>
</evidence>
<feature type="transmembrane region" description="Helical" evidence="5">
    <location>
        <begin position="121"/>
        <end position="140"/>
    </location>
</feature>
<sequence length="208" mass="22154">MNRLPERRPARVLPQHPLRAAVAMFAFLGLLYGIELYDASTPVNLDANGIVPRQLDGLDGIGWAPLLHAGWGHLVANTVPLLVLGWLAMSGGFKQFLAVTATVWVVGGLGTWLFGSPGLHLGASGLVFGWMVFLLVRGFFVRSLGQILVAAALFLYWGGMLWGVLPGQPGVSWEGHLFGALGGLLAAWLVARVNSRRYSTGAAGTLAE</sequence>
<keyword evidence="2 5" id="KW-0812">Transmembrane</keyword>
<keyword evidence="3 5" id="KW-1133">Transmembrane helix</keyword>
<proteinExistence type="predicted"/>
<evidence type="ECO:0000259" key="6">
    <source>
        <dbReference type="Pfam" id="PF01694"/>
    </source>
</evidence>
<dbReference type="AlphaFoldDB" id="A0A073AWG5"/>
<keyword evidence="4 5" id="KW-0472">Membrane</keyword>
<organism evidence="7 8">
    <name type="scientific">Saccharopolyspora rectivirgula</name>
    <dbReference type="NCBI Taxonomy" id="28042"/>
    <lineage>
        <taxon>Bacteria</taxon>
        <taxon>Bacillati</taxon>
        <taxon>Actinomycetota</taxon>
        <taxon>Actinomycetes</taxon>
        <taxon>Pseudonocardiales</taxon>
        <taxon>Pseudonocardiaceae</taxon>
        <taxon>Saccharopolyspora</taxon>
    </lineage>
</organism>
<evidence type="ECO:0000313" key="7">
    <source>
        <dbReference type="EMBL" id="KEI43432.1"/>
    </source>
</evidence>
<dbReference type="GO" id="GO:0016020">
    <property type="term" value="C:membrane"/>
    <property type="evidence" value="ECO:0007669"/>
    <property type="project" value="UniProtKB-SubCell"/>
</dbReference>
<comment type="subcellular location">
    <subcellularLocation>
        <location evidence="1">Membrane</location>
        <topology evidence="1">Multi-pass membrane protein</topology>
    </subcellularLocation>
</comment>
<evidence type="ECO:0000256" key="1">
    <source>
        <dbReference type="ARBA" id="ARBA00004141"/>
    </source>
</evidence>
<keyword evidence="8" id="KW-1185">Reference proteome</keyword>
<feature type="transmembrane region" description="Helical" evidence="5">
    <location>
        <begin position="20"/>
        <end position="37"/>
    </location>
</feature>
<feature type="domain" description="Peptidase S54 rhomboid" evidence="6">
    <location>
        <begin position="64"/>
        <end position="192"/>
    </location>
</feature>
<name>A0A073AWG5_9PSEU</name>
<dbReference type="Proteomes" id="UP000031419">
    <property type="component" value="Unassembled WGS sequence"/>
</dbReference>
<dbReference type="EMBL" id="JNVU01000039">
    <property type="protein sequence ID" value="KEI43432.1"/>
    <property type="molecule type" value="Genomic_DNA"/>
</dbReference>
<protein>
    <submittedName>
        <fullName evidence="7">Membrane protein</fullName>
    </submittedName>
</protein>